<evidence type="ECO:0000256" key="2">
    <source>
        <dbReference type="ARBA" id="ARBA00008156"/>
    </source>
</evidence>
<dbReference type="SMART" id="SM00564">
    <property type="entry name" value="PQQ"/>
    <property type="match status" value="6"/>
</dbReference>
<comment type="caution">
    <text evidence="6">The sequence shown here is derived from an EMBL/GenBank/DDBJ whole genome shotgun (WGS) entry which is preliminary data.</text>
</comment>
<feature type="domain" description="Pyrrolo-quinoline quinone repeat" evidence="5">
    <location>
        <begin position="71"/>
        <end position="401"/>
    </location>
</feature>
<evidence type="ECO:0000259" key="5">
    <source>
        <dbReference type="Pfam" id="PF01011"/>
    </source>
</evidence>
<dbReference type="Proteomes" id="UP001184230">
    <property type="component" value="Unassembled WGS sequence"/>
</dbReference>
<dbReference type="InterPro" id="IPR002372">
    <property type="entry name" value="PQQ_rpt_dom"/>
</dbReference>
<dbReference type="Pfam" id="PF01011">
    <property type="entry name" value="PQQ"/>
    <property type="match status" value="2"/>
</dbReference>
<accession>A0ABU1NDK2</accession>
<keyword evidence="3" id="KW-0560">Oxidoreductase</keyword>
<proteinExistence type="inferred from homology"/>
<evidence type="ECO:0000256" key="4">
    <source>
        <dbReference type="SAM" id="SignalP"/>
    </source>
</evidence>
<keyword evidence="7" id="KW-1185">Reference proteome</keyword>
<protein>
    <submittedName>
        <fullName evidence="6">PQQ-dependent dehydrogenase (Methanol/ethanol family)</fullName>
    </submittedName>
</protein>
<dbReference type="Gene3D" id="2.140.10.10">
    <property type="entry name" value="Quinoprotein alcohol dehydrogenase-like superfamily"/>
    <property type="match status" value="1"/>
</dbReference>
<evidence type="ECO:0000313" key="6">
    <source>
        <dbReference type="EMBL" id="MDR6536540.1"/>
    </source>
</evidence>
<evidence type="ECO:0000313" key="7">
    <source>
        <dbReference type="Proteomes" id="UP001184230"/>
    </source>
</evidence>
<dbReference type="InterPro" id="IPR018391">
    <property type="entry name" value="PQQ_b-propeller_rpt"/>
</dbReference>
<dbReference type="InterPro" id="IPR011047">
    <property type="entry name" value="Quinoprotein_ADH-like_sf"/>
</dbReference>
<feature type="signal peptide" evidence="4">
    <location>
        <begin position="1"/>
        <end position="28"/>
    </location>
</feature>
<comment type="similarity">
    <text evidence="2">Belongs to the bacterial PQQ dehydrogenase family.</text>
</comment>
<gene>
    <name evidence="6" type="ORF">J2739_002313</name>
</gene>
<keyword evidence="4" id="KW-0732">Signal</keyword>
<evidence type="ECO:0000256" key="3">
    <source>
        <dbReference type="ARBA" id="ARBA00023002"/>
    </source>
</evidence>
<organism evidence="6 7">
    <name type="scientific">Variovorax soli</name>
    <dbReference type="NCBI Taxonomy" id="376815"/>
    <lineage>
        <taxon>Bacteria</taxon>
        <taxon>Pseudomonadati</taxon>
        <taxon>Pseudomonadota</taxon>
        <taxon>Betaproteobacteria</taxon>
        <taxon>Burkholderiales</taxon>
        <taxon>Comamonadaceae</taxon>
        <taxon>Variovorax</taxon>
    </lineage>
</organism>
<dbReference type="EMBL" id="JAVDRF010000004">
    <property type="protein sequence ID" value="MDR6536540.1"/>
    <property type="molecule type" value="Genomic_DNA"/>
</dbReference>
<dbReference type="SUPFAM" id="SSF50998">
    <property type="entry name" value="Quinoprotein alcohol dehydrogenase-like"/>
    <property type="match status" value="1"/>
</dbReference>
<sequence>MSKRTLFHWSRAFIAGPALGLLASAALGQAEVAGQAAATGTPVPKAISVSQKQLDAADKDGANFLHSNMSYAQTRFYPAALINTGNVARLRPAFNFQTEVLESMETAPIVVDGVMYITTSYNHVYALDAVTGKEFWHYKHKMGPVTTFCCGPNNRGVAVMGDRLYMGTLDAKLLAFDAKTGKVLWSTQIGDPELGYSETMAPVAVDGKILIGTNGGEYGIRGFVKAFDANDGKLLWTFDTVPEKGHEGVWAVTDATQRDLHRNIEAEKAQLAKGSDFYKTLGGGVWMAPAVDRESNTAFFVVGNPSPDLYGAERPGDNLYTDSMVAVDLNTGAYKWHFQYVPHDVWDLDAVSPVILTEAMGKDGKMRKVAIHGGKTGHVYVHDRATGELIRFSEAMVPQENMWVLPTKDGARMLPGANGGVEWSPMAINPKLRLAYAANLHQPMTYHVEESKYPGGKLWLGGAFKVIPAEKQWGRLAAVNLDTGKLAWKFDTDEPLIGGVLATGGDLVFNGEGNGLFRAFDAKTGKKLWEYQCGAGVNAPPVSYVVGGKQYVAVAAGGNTQIDFKRGNSVMVFALP</sequence>
<dbReference type="RefSeq" id="WP_309901645.1">
    <property type="nucleotide sequence ID" value="NZ_JAVDRF010000004.1"/>
</dbReference>
<evidence type="ECO:0000256" key="1">
    <source>
        <dbReference type="ARBA" id="ARBA00001931"/>
    </source>
</evidence>
<feature type="chain" id="PRO_5047297225" evidence="4">
    <location>
        <begin position="29"/>
        <end position="576"/>
    </location>
</feature>
<dbReference type="PANTHER" id="PTHR32303">
    <property type="entry name" value="QUINOPROTEIN ALCOHOL DEHYDROGENASE (CYTOCHROME C)"/>
    <property type="match status" value="1"/>
</dbReference>
<comment type="cofactor">
    <cofactor evidence="1">
        <name>pyrroloquinoline quinone</name>
        <dbReference type="ChEBI" id="CHEBI:58442"/>
    </cofactor>
</comment>
<name>A0ABU1NDK2_9BURK</name>
<feature type="domain" description="Pyrrolo-quinoline quinone repeat" evidence="5">
    <location>
        <begin position="473"/>
        <end position="552"/>
    </location>
</feature>
<reference evidence="6 7" key="1">
    <citation type="submission" date="2023-07" db="EMBL/GenBank/DDBJ databases">
        <title>Sorghum-associated microbial communities from plants grown in Nebraska, USA.</title>
        <authorList>
            <person name="Schachtman D."/>
        </authorList>
    </citation>
    <scope>NUCLEOTIDE SEQUENCE [LARGE SCALE GENOMIC DNA]</scope>
    <source>
        <strain evidence="6 7">DS1781</strain>
    </source>
</reference>